<keyword evidence="3" id="KW-1185">Reference proteome</keyword>
<organism evidence="2 3">
    <name type="scientific">Shinella kummerowiae</name>
    <dbReference type="NCBI Taxonomy" id="417745"/>
    <lineage>
        <taxon>Bacteria</taxon>
        <taxon>Pseudomonadati</taxon>
        <taxon>Pseudomonadota</taxon>
        <taxon>Alphaproteobacteria</taxon>
        <taxon>Hyphomicrobiales</taxon>
        <taxon>Rhizobiaceae</taxon>
        <taxon>Shinella</taxon>
    </lineage>
</organism>
<feature type="domain" description="VOC" evidence="1">
    <location>
        <begin position="1"/>
        <end position="128"/>
    </location>
</feature>
<dbReference type="EMBL" id="WUMK01000002">
    <property type="protein sequence ID" value="MXN44846.1"/>
    <property type="molecule type" value="Genomic_DNA"/>
</dbReference>
<reference evidence="2 3" key="1">
    <citation type="submission" date="2019-12" db="EMBL/GenBank/DDBJ databases">
        <title>Shinella kummerowiae sp. nov., a symbiotic bacterium isolated from root nodules of the herbal legume Kummerowia stipulacea.</title>
        <authorList>
            <person name="Gao J."/>
        </authorList>
    </citation>
    <scope>NUCLEOTIDE SEQUENCE [LARGE SCALE GENOMIC DNA]</scope>
    <source>
        <strain evidence="2 3">CCBAU 25048</strain>
    </source>
</reference>
<evidence type="ECO:0000313" key="2">
    <source>
        <dbReference type="EMBL" id="MXN44846.1"/>
    </source>
</evidence>
<gene>
    <name evidence="2" type="ORF">GR138_06575</name>
</gene>
<comment type="caution">
    <text evidence="2">The sequence shown here is derived from an EMBL/GenBank/DDBJ whole genome shotgun (WGS) entry which is preliminary data.</text>
</comment>
<dbReference type="PANTHER" id="PTHR35006:SF4">
    <property type="entry name" value="BLR7706 PROTEIN"/>
    <property type="match status" value="1"/>
</dbReference>
<dbReference type="OrthoDB" id="9807407at2"/>
<dbReference type="AlphaFoldDB" id="A0A6N8SC17"/>
<dbReference type="InterPro" id="IPR037523">
    <property type="entry name" value="VOC_core"/>
</dbReference>
<dbReference type="CDD" id="cd07262">
    <property type="entry name" value="VOC_like"/>
    <property type="match status" value="1"/>
</dbReference>
<dbReference type="InterPro" id="IPR004360">
    <property type="entry name" value="Glyas_Fos-R_dOase_dom"/>
</dbReference>
<dbReference type="InterPro" id="IPR029068">
    <property type="entry name" value="Glyas_Bleomycin-R_OHBP_Dase"/>
</dbReference>
<dbReference type="Pfam" id="PF00903">
    <property type="entry name" value="Glyoxalase"/>
    <property type="match status" value="1"/>
</dbReference>
<dbReference type="RefSeq" id="WP_160857805.1">
    <property type="nucleotide sequence ID" value="NZ_WUMK01000002.1"/>
</dbReference>
<dbReference type="Gene3D" id="3.10.180.10">
    <property type="entry name" value="2,3-Dihydroxybiphenyl 1,2-Dioxygenase, domain 1"/>
    <property type="match status" value="1"/>
</dbReference>
<protein>
    <submittedName>
        <fullName evidence="2">VOC family protein</fullName>
    </submittedName>
</protein>
<dbReference type="Proteomes" id="UP000435802">
    <property type="component" value="Unassembled WGS sequence"/>
</dbReference>
<proteinExistence type="predicted"/>
<dbReference type="SUPFAM" id="SSF54593">
    <property type="entry name" value="Glyoxalase/Bleomycin resistance protein/Dihydroxybiphenyl dioxygenase"/>
    <property type="match status" value="1"/>
</dbReference>
<accession>A0A6N8SC17</accession>
<evidence type="ECO:0000313" key="3">
    <source>
        <dbReference type="Proteomes" id="UP000435802"/>
    </source>
</evidence>
<dbReference type="PROSITE" id="PS51819">
    <property type="entry name" value="VOC"/>
    <property type="match status" value="1"/>
</dbReference>
<sequence>MLHHLSLGVTDLARAAAFYDAALTPLGYHRVWSDIRPGEPDQAIGYGPSGGGDKLALKQDDGARAPGPGFHIAFAAPNQAAVDAFHQAALTAGGIDNGAPGLRLHYGPTYYAAFVIDPDGHRIEAVFKAPA</sequence>
<dbReference type="PANTHER" id="PTHR35006">
    <property type="entry name" value="GLYOXALASE FAMILY PROTEIN (AFU_ORTHOLOGUE AFUA_5G14830)"/>
    <property type="match status" value="1"/>
</dbReference>
<evidence type="ECO:0000259" key="1">
    <source>
        <dbReference type="PROSITE" id="PS51819"/>
    </source>
</evidence>
<name>A0A6N8SC17_9HYPH</name>